<dbReference type="NCBIfam" id="TIGR00638">
    <property type="entry name" value="Mop"/>
    <property type="match status" value="1"/>
</dbReference>
<evidence type="ECO:0000259" key="3">
    <source>
        <dbReference type="PROSITE" id="PS51866"/>
    </source>
</evidence>
<name>A0ABX1LVP6_9CYAN</name>
<dbReference type="EMBL" id="JAAVJL010000002">
    <property type="protein sequence ID" value="NMF60243.1"/>
    <property type="molecule type" value="Genomic_DNA"/>
</dbReference>
<dbReference type="RefSeq" id="WP_169365177.1">
    <property type="nucleotide sequence ID" value="NZ_JAAVJL010000002.1"/>
</dbReference>
<dbReference type="SUPFAM" id="SSF50331">
    <property type="entry name" value="MOP-like"/>
    <property type="match status" value="1"/>
</dbReference>
<feature type="domain" description="Mop" evidence="3">
    <location>
        <begin position="2"/>
        <end position="68"/>
    </location>
</feature>
<dbReference type="PROSITE" id="PS51866">
    <property type="entry name" value="MOP"/>
    <property type="match status" value="1"/>
</dbReference>
<dbReference type="Pfam" id="PF03459">
    <property type="entry name" value="TOBE"/>
    <property type="match status" value="1"/>
</dbReference>
<dbReference type="Proteomes" id="UP000738376">
    <property type="component" value="Unassembled WGS sequence"/>
</dbReference>
<evidence type="ECO:0000256" key="1">
    <source>
        <dbReference type="ARBA" id="ARBA00022505"/>
    </source>
</evidence>
<proteinExistence type="predicted"/>
<reference evidence="4 5" key="1">
    <citation type="submission" date="2020-03" db="EMBL/GenBank/DDBJ databases">
        <title>Draft Genome Sequence of 2-Methylisoborneol Producing Pseudanabaena yagii Strain GIHE-NHR1 Isolated from North Han River in South Korea.</title>
        <authorList>
            <person name="Jeong J."/>
        </authorList>
    </citation>
    <scope>NUCLEOTIDE SEQUENCE [LARGE SCALE GENOMIC DNA]</scope>
    <source>
        <strain evidence="4 5">GIHE-NHR1</strain>
    </source>
</reference>
<dbReference type="InterPro" id="IPR004606">
    <property type="entry name" value="Mop_domain"/>
</dbReference>
<accession>A0ABX1LVP6</accession>
<evidence type="ECO:0000256" key="2">
    <source>
        <dbReference type="PROSITE-ProRule" id="PRU01213"/>
    </source>
</evidence>
<evidence type="ECO:0000313" key="5">
    <source>
        <dbReference type="Proteomes" id="UP000738376"/>
    </source>
</evidence>
<evidence type="ECO:0000313" key="4">
    <source>
        <dbReference type="EMBL" id="NMF60243.1"/>
    </source>
</evidence>
<organism evidence="4 5">
    <name type="scientific">Pseudanabaena yagii GIHE-NHR1</name>
    <dbReference type="NCBI Taxonomy" id="2722753"/>
    <lineage>
        <taxon>Bacteria</taxon>
        <taxon>Bacillati</taxon>
        <taxon>Cyanobacteriota</taxon>
        <taxon>Cyanophyceae</taxon>
        <taxon>Pseudanabaenales</taxon>
        <taxon>Pseudanabaenaceae</taxon>
        <taxon>Pseudanabaena</taxon>
        <taxon>Pseudanabaena yagii</taxon>
    </lineage>
</organism>
<dbReference type="InterPro" id="IPR005116">
    <property type="entry name" value="Transp-assoc_OB_typ1"/>
</dbReference>
<keyword evidence="5" id="KW-1185">Reference proteome</keyword>
<sequence length="69" mass="7198">MKISARNSFQGIVKKVKIGAVTAEVSIEISAGVNVISTITKASAESLELTEGKEAYVVIKASDVMVATD</sequence>
<protein>
    <submittedName>
        <fullName evidence="4">TOBE domain-containing protein</fullName>
    </submittedName>
</protein>
<keyword evidence="1 2" id="KW-0500">Molybdenum</keyword>
<gene>
    <name evidence="4" type="ORF">HC246_19970</name>
</gene>
<dbReference type="InterPro" id="IPR008995">
    <property type="entry name" value="Mo/tungstate-bd_C_term_dom"/>
</dbReference>
<comment type="caution">
    <text evidence="4">The sequence shown here is derived from an EMBL/GenBank/DDBJ whole genome shotgun (WGS) entry which is preliminary data.</text>
</comment>
<dbReference type="Gene3D" id="2.40.50.100">
    <property type="match status" value="1"/>
</dbReference>